<dbReference type="InterPro" id="IPR010652">
    <property type="entry name" value="DUF1232"/>
</dbReference>
<organism evidence="6 7">
    <name type="scientific">Paenibacillus glycanilyticus</name>
    <dbReference type="NCBI Taxonomy" id="126569"/>
    <lineage>
        <taxon>Bacteria</taxon>
        <taxon>Bacillati</taxon>
        <taxon>Bacillota</taxon>
        <taxon>Bacilli</taxon>
        <taxon>Bacillales</taxon>
        <taxon>Paenibacillaceae</taxon>
        <taxon>Paenibacillus</taxon>
    </lineage>
</organism>
<keyword evidence="7" id="KW-1185">Reference proteome</keyword>
<gene>
    <name evidence="6" type="ORF">PghCCS26_37320</name>
</gene>
<evidence type="ECO:0000256" key="3">
    <source>
        <dbReference type="ARBA" id="ARBA00022989"/>
    </source>
</evidence>
<keyword evidence="2" id="KW-0812">Transmembrane</keyword>
<sequence>MSEITVECPSCGHKNQVEALKLRQAKCEACHESFIQEEVIPADLSDEEIASSVESPPSVRQEEEVDTDSWSAKIGDYEEQVKYVNKGFWSKVRKYAGKVPFSHEAVAMYYCAMDPNTPVKVKVTAISALAYWILPIDLVPDIFPVIGYGDDATAIFVAYKAISSHITDEHRDKAATFFAK</sequence>
<evidence type="ECO:0000256" key="1">
    <source>
        <dbReference type="ARBA" id="ARBA00004127"/>
    </source>
</evidence>
<evidence type="ECO:0000313" key="6">
    <source>
        <dbReference type="EMBL" id="GMK46603.1"/>
    </source>
</evidence>
<evidence type="ECO:0000259" key="5">
    <source>
        <dbReference type="Pfam" id="PF06803"/>
    </source>
</evidence>
<name>A0ABQ6NNE4_9BACL</name>
<dbReference type="Proteomes" id="UP001285921">
    <property type="component" value="Unassembled WGS sequence"/>
</dbReference>
<protein>
    <recommendedName>
        <fullName evidence="5">DUF1232 domain-containing protein</fullName>
    </recommendedName>
</protein>
<dbReference type="RefSeq" id="WP_201008713.1">
    <property type="nucleotide sequence ID" value="NZ_BTCL01000013.1"/>
</dbReference>
<comment type="caution">
    <text evidence="6">The sequence shown here is derived from an EMBL/GenBank/DDBJ whole genome shotgun (WGS) entry which is preliminary data.</text>
</comment>
<dbReference type="EMBL" id="BTCL01000013">
    <property type="protein sequence ID" value="GMK46603.1"/>
    <property type="molecule type" value="Genomic_DNA"/>
</dbReference>
<evidence type="ECO:0000256" key="2">
    <source>
        <dbReference type="ARBA" id="ARBA00022692"/>
    </source>
</evidence>
<comment type="subcellular location">
    <subcellularLocation>
        <location evidence="1">Endomembrane system</location>
        <topology evidence="1">Multi-pass membrane protein</topology>
    </subcellularLocation>
</comment>
<proteinExistence type="predicted"/>
<keyword evidence="4" id="KW-0472">Membrane</keyword>
<feature type="domain" description="DUF1232" evidence="5">
    <location>
        <begin position="121"/>
        <end position="156"/>
    </location>
</feature>
<evidence type="ECO:0000256" key="4">
    <source>
        <dbReference type="ARBA" id="ARBA00023136"/>
    </source>
</evidence>
<keyword evidence="3" id="KW-1133">Transmembrane helix</keyword>
<dbReference type="Pfam" id="PF06803">
    <property type="entry name" value="DUF1232"/>
    <property type="match status" value="1"/>
</dbReference>
<reference evidence="6 7" key="1">
    <citation type="submission" date="2023-05" db="EMBL/GenBank/DDBJ databases">
        <title>Draft genome of Paenibacillus sp. CCS26.</title>
        <authorList>
            <person name="Akita H."/>
            <person name="Shinto Y."/>
            <person name="Kimura Z."/>
        </authorList>
    </citation>
    <scope>NUCLEOTIDE SEQUENCE [LARGE SCALE GENOMIC DNA]</scope>
    <source>
        <strain evidence="6 7">CCS26</strain>
    </source>
</reference>
<accession>A0ABQ6NNE4</accession>
<evidence type="ECO:0000313" key="7">
    <source>
        <dbReference type="Proteomes" id="UP001285921"/>
    </source>
</evidence>